<evidence type="ECO:0000313" key="1">
    <source>
        <dbReference type="EMBL" id="MBB4043314.1"/>
    </source>
</evidence>
<sequence length="33" mass="4050">MFLYTNPYQGFKKLVKIDYNKYLKSTGNRDFKQ</sequence>
<organism evidence="1 2">
    <name type="scientific">Bacteroides reticulotermitis</name>
    <dbReference type="NCBI Taxonomy" id="1133319"/>
    <lineage>
        <taxon>Bacteria</taxon>
        <taxon>Pseudomonadati</taxon>
        <taxon>Bacteroidota</taxon>
        <taxon>Bacteroidia</taxon>
        <taxon>Bacteroidales</taxon>
        <taxon>Bacteroidaceae</taxon>
        <taxon>Bacteroides</taxon>
    </lineage>
</organism>
<dbReference type="EMBL" id="JACIER010000003">
    <property type="protein sequence ID" value="MBB4043314.1"/>
    <property type="molecule type" value="Genomic_DNA"/>
</dbReference>
<proteinExistence type="predicted"/>
<name>A0A840D130_9BACE</name>
<reference evidence="1" key="1">
    <citation type="submission" date="2020-08" db="EMBL/GenBank/DDBJ databases">
        <title>Genomic Encyclopedia of Type Strains, Phase IV (KMG-IV): sequencing the most valuable type-strain genomes for metagenomic binning, comparative biology and taxonomic classification.</title>
        <authorList>
            <person name="Goeker M."/>
        </authorList>
    </citation>
    <scope>NUCLEOTIDE SEQUENCE [LARGE SCALE GENOMIC DNA]</scope>
    <source>
        <strain evidence="1">DSM 105720</strain>
    </source>
</reference>
<dbReference type="Proteomes" id="UP000560658">
    <property type="component" value="Unassembled WGS sequence"/>
</dbReference>
<dbReference type="AlphaFoldDB" id="A0A840D130"/>
<comment type="caution">
    <text evidence="1">The sequence shown here is derived from an EMBL/GenBank/DDBJ whole genome shotgun (WGS) entry which is preliminary data.</text>
</comment>
<keyword evidence="2" id="KW-1185">Reference proteome</keyword>
<accession>A0A840D130</accession>
<evidence type="ECO:0000313" key="2">
    <source>
        <dbReference type="Proteomes" id="UP000560658"/>
    </source>
</evidence>
<protein>
    <submittedName>
        <fullName evidence="1">Uncharacterized protein</fullName>
    </submittedName>
</protein>
<gene>
    <name evidence="1" type="ORF">GGR06_001081</name>
</gene>